<evidence type="ECO:0000259" key="4">
    <source>
        <dbReference type="PROSITE" id="PS50893"/>
    </source>
</evidence>
<dbReference type="Proteomes" id="UP000070467">
    <property type="component" value="Unassembled WGS sequence"/>
</dbReference>
<dbReference type="PROSITE" id="PS50893">
    <property type="entry name" value="ABC_TRANSPORTER_2"/>
    <property type="match status" value="1"/>
</dbReference>
<reference evidence="5 6" key="1">
    <citation type="submission" date="2016-01" db="EMBL/GenBank/DDBJ databases">
        <authorList>
            <person name="Mitreva M."/>
            <person name="Pepin K.H."/>
            <person name="Mihindukulasuriya K.A."/>
            <person name="Fulton R."/>
            <person name="Fronick C."/>
            <person name="O'Laughlin M."/>
            <person name="Miner T."/>
            <person name="Herter B."/>
            <person name="Rosa B.A."/>
            <person name="Cordes M."/>
            <person name="Tomlinson C."/>
            <person name="Wollam A."/>
            <person name="Palsikar V.B."/>
            <person name="Mardis E.R."/>
            <person name="Wilson R.K."/>
        </authorList>
    </citation>
    <scope>NUCLEOTIDE SEQUENCE [LARGE SCALE GENOMIC DNA]</scope>
    <source>
        <strain evidence="5 6">KA00071</strain>
    </source>
</reference>
<dbReference type="InterPro" id="IPR051782">
    <property type="entry name" value="ABC_Transporter_VariousFunc"/>
</dbReference>
<feature type="domain" description="ABC transporter" evidence="4">
    <location>
        <begin position="2"/>
        <end position="232"/>
    </location>
</feature>
<gene>
    <name evidence="5" type="ORF">HMPREF1871_00200</name>
</gene>
<evidence type="ECO:0000313" key="6">
    <source>
        <dbReference type="Proteomes" id="UP000070467"/>
    </source>
</evidence>
<proteinExistence type="predicted"/>
<sequence>MLNIKNLVGGYNRKIVIKDITFSLPKGSITALIGLNGAGKSTTIKHILGLLKPMEGKIEVNGYNLKDNLKEYRSSISYVPESPILYEELTLEEHINLTAMAYGIDMKKAWETAEKLLEIFKLKDKKKLLPIYFSKGMKQKVMIICAFLVEPNLYIIDEPFLGLDPIAINNLIELMCREKNKGKSILMSTHILATAEKYCDNFVIIHNGKILASGSLEEIRNKFNMKNSSLDEIYLSLTTEE</sequence>
<keyword evidence="6" id="KW-1185">Reference proteome</keyword>
<keyword evidence="3 5" id="KW-0067">ATP-binding</keyword>
<evidence type="ECO:0000256" key="2">
    <source>
        <dbReference type="ARBA" id="ARBA00022741"/>
    </source>
</evidence>
<comment type="caution">
    <text evidence="5">The sequence shown here is derived from an EMBL/GenBank/DDBJ whole genome shotgun (WGS) entry which is preliminary data.</text>
</comment>
<dbReference type="InterPro" id="IPR003439">
    <property type="entry name" value="ABC_transporter-like_ATP-bd"/>
</dbReference>
<keyword evidence="1" id="KW-0813">Transport</keyword>
<dbReference type="PANTHER" id="PTHR42939:SF5">
    <property type="entry name" value="ABC-TYPE TRANSPORTER ATP-BINDING PROTEIN ECSA"/>
    <property type="match status" value="1"/>
</dbReference>
<dbReference type="InterPro" id="IPR003593">
    <property type="entry name" value="AAA+_ATPase"/>
</dbReference>
<dbReference type="GO" id="GO:0005524">
    <property type="term" value="F:ATP binding"/>
    <property type="evidence" value="ECO:0007669"/>
    <property type="project" value="UniProtKB-KW"/>
</dbReference>
<protein>
    <submittedName>
        <fullName evidence="5">ABC transporter, ATP-binding protein EcsA</fullName>
    </submittedName>
</protein>
<evidence type="ECO:0000256" key="3">
    <source>
        <dbReference type="ARBA" id="ARBA00022840"/>
    </source>
</evidence>
<accession>A0ABR5TPW2</accession>
<dbReference type="SUPFAM" id="SSF52540">
    <property type="entry name" value="P-loop containing nucleoside triphosphate hydrolases"/>
    <property type="match status" value="1"/>
</dbReference>
<evidence type="ECO:0000313" key="5">
    <source>
        <dbReference type="EMBL" id="KXB58808.1"/>
    </source>
</evidence>
<dbReference type="Gene3D" id="3.40.50.300">
    <property type="entry name" value="P-loop containing nucleotide triphosphate hydrolases"/>
    <property type="match status" value="1"/>
</dbReference>
<dbReference type="CDD" id="cd03230">
    <property type="entry name" value="ABC_DR_subfamily_A"/>
    <property type="match status" value="1"/>
</dbReference>
<dbReference type="PANTHER" id="PTHR42939">
    <property type="entry name" value="ABC TRANSPORTER ATP-BINDING PROTEIN ALBC-RELATED"/>
    <property type="match status" value="1"/>
</dbReference>
<dbReference type="SMART" id="SM00382">
    <property type="entry name" value="AAA"/>
    <property type="match status" value="1"/>
</dbReference>
<name>A0ABR5TPW2_9BACL</name>
<dbReference type="Pfam" id="PF00005">
    <property type="entry name" value="ABC_tran"/>
    <property type="match status" value="1"/>
</dbReference>
<dbReference type="EMBL" id="LSDB01000005">
    <property type="protein sequence ID" value="KXB58808.1"/>
    <property type="molecule type" value="Genomic_DNA"/>
</dbReference>
<keyword evidence="2" id="KW-0547">Nucleotide-binding</keyword>
<dbReference type="PROSITE" id="PS00211">
    <property type="entry name" value="ABC_TRANSPORTER_1"/>
    <property type="match status" value="1"/>
</dbReference>
<dbReference type="InterPro" id="IPR027417">
    <property type="entry name" value="P-loop_NTPase"/>
</dbReference>
<dbReference type="InterPro" id="IPR017871">
    <property type="entry name" value="ABC_transporter-like_CS"/>
</dbReference>
<evidence type="ECO:0000256" key="1">
    <source>
        <dbReference type="ARBA" id="ARBA00022448"/>
    </source>
</evidence>
<organism evidence="5 6">
    <name type="scientific">Gemelliphila asaccharolytica</name>
    <dbReference type="NCBI Taxonomy" id="502393"/>
    <lineage>
        <taxon>Bacteria</taxon>
        <taxon>Bacillati</taxon>
        <taxon>Bacillota</taxon>
        <taxon>Bacilli</taxon>
        <taxon>Bacillales</taxon>
        <taxon>Gemellaceae</taxon>
        <taxon>Gemelliphila</taxon>
    </lineage>
</organism>